<comment type="caution">
    <text evidence="1">The sequence shown here is derived from an EMBL/GenBank/DDBJ whole genome shotgun (WGS) entry which is preliminary data.</text>
</comment>
<organism evidence="1 2">
    <name type="scientific">Araneus ventricosus</name>
    <name type="common">Orbweaver spider</name>
    <name type="synonym">Epeira ventricosa</name>
    <dbReference type="NCBI Taxonomy" id="182803"/>
    <lineage>
        <taxon>Eukaryota</taxon>
        <taxon>Metazoa</taxon>
        <taxon>Ecdysozoa</taxon>
        <taxon>Arthropoda</taxon>
        <taxon>Chelicerata</taxon>
        <taxon>Arachnida</taxon>
        <taxon>Araneae</taxon>
        <taxon>Araneomorphae</taxon>
        <taxon>Entelegynae</taxon>
        <taxon>Araneoidea</taxon>
        <taxon>Araneidae</taxon>
        <taxon>Araneus</taxon>
    </lineage>
</organism>
<proteinExistence type="predicted"/>
<dbReference type="AlphaFoldDB" id="A0A4Y2G9L0"/>
<accession>A0A4Y2G9L0</accession>
<evidence type="ECO:0000313" key="2">
    <source>
        <dbReference type="Proteomes" id="UP000499080"/>
    </source>
</evidence>
<evidence type="ECO:0000313" key="1">
    <source>
        <dbReference type="EMBL" id="GBM50502.1"/>
    </source>
</evidence>
<gene>
    <name evidence="1" type="ORF">AVEN_254779_1</name>
</gene>
<keyword evidence="2" id="KW-1185">Reference proteome</keyword>
<sequence length="112" mass="12595">MKPTISFKLPDGSDELIYSLRTRLAAVAIWNGTKDQGPISQVFWTISQVRRKRGSNDHPTPVYFLQMTRTLLAEGMFVMCGNANCESNDDIILESTQIIAQTDEDCLELVID</sequence>
<dbReference type="EMBL" id="BGPR01001301">
    <property type="protein sequence ID" value="GBM50502.1"/>
    <property type="molecule type" value="Genomic_DNA"/>
</dbReference>
<dbReference type="Proteomes" id="UP000499080">
    <property type="component" value="Unassembled WGS sequence"/>
</dbReference>
<protein>
    <submittedName>
        <fullName evidence="1">Uncharacterized protein</fullName>
    </submittedName>
</protein>
<name>A0A4Y2G9L0_ARAVE</name>
<dbReference type="OrthoDB" id="7312725at2759"/>
<reference evidence="1 2" key="1">
    <citation type="journal article" date="2019" name="Sci. Rep.">
        <title>Orb-weaving spider Araneus ventricosus genome elucidates the spidroin gene catalogue.</title>
        <authorList>
            <person name="Kono N."/>
            <person name="Nakamura H."/>
            <person name="Ohtoshi R."/>
            <person name="Moran D.A.P."/>
            <person name="Shinohara A."/>
            <person name="Yoshida Y."/>
            <person name="Fujiwara M."/>
            <person name="Mori M."/>
            <person name="Tomita M."/>
            <person name="Arakawa K."/>
        </authorList>
    </citation>
    <scope>NUCLEOTIDE SEQUENCE [LARGE SCALE GENOMIC DNA]</scope>
</reference>